<accession>A0A8T0DPF1</accession>
<proteinExistence type="predicted"/>
<dbReference type="EMBL" id="JTDF01002647">
    <property type="protein sequence ID" value="KAF8568597.1"/>
    <property type="molecule type" value="Genomic_DNA"/>
</dbReference>
<comment type="caution">
    <text evidence="1">The sequence shown here is derived from an EMBL/GenBank/DDBJ whole genome shotgun (WGS) entry which is preliminary data.</text>
</comment>
<keyword evidence="2" id="KW-1185">Reference proteome</keyword>
<feature type="non-terminal residue" evidence="1">
    <location>
        <position position="1"/>
    </location>
</feature>
<dbReference type="Proteomes" id="UP000699462">
    <property type="component" value="Unassembled WGS sequence"/>
</dbReference>
<evidence type="ECO:0000313" key="2">
    <source>
        <dbReference type="Proteomes" id="UP000699462"/>
    </source>
</evidence>
<organism evidence="1 2">
    <name type="scientific">Paragonimus westermani</name>
    <dbReference type="NCBI Taxonomy" id="34504"/>
    <lineage>
        <taxon>Eukaryota</taxon>
        <taxon>Metazoa</taxon>
        <taxon>Spiralia</taxon>
        <taxon>Lophotrochozoa</taxon>
        <taxon>Platyhelminthes</taxon>
        <taxon>Trematoda</taxon>
        <taxon>Digenea</taxon>
        <taxon>Plagiorchiida</taxon>
        <taxon>Troglotremata</taxon>
        <taxon>Troglotrematidae</taxon>
        <taxon>Paragonimus</taxon>
    </lineage>
</organism>
<dbReference type="OrthoDB" id="6282125at2759"/>
<name>A0A8T0DPF1_9TREM</name>
<protein>
    <submittedName>
        <fullName evidence="1">Uncharacterized protein</fullName>
    </submittedName>
</protein>
<sequence length="672" mass="73558">CLLTASLPGIRSGQSNFSKTPAKIISQLRSSHWHPLLLPTLLQPSAQQLMTCLSTSLDSLTQVVNSSFQLAFTTQLSASAEKLNASRKRLPNTTGWMFVRSVTQGHSLNIQTPDGDCDGGVLYGCGYFLPNLCPPYKPDDLHWYQVPVSGFGGSRYTDISLQSLFKRIGRTAPVFEKSSQITPLLRVPTHLVTKMVAHADTLSAHASVEEPSVVRCSKPMWLVLQRPSNGSTLLARLRSALPAYYWSHHRVHAQTAPRGSPLLTDVVHCQHIWRFPLIVDGLPTSGGCSVWTVNGISNELFCHIGTTYSRSLALPVSRLEPTVEREEVTAVCVVRAKRPGLFHLVISTRSGQLWSRIGLSELSPTGTMWANERCPNHWSQRSESGKTFYQGSSGTSSPLLSYFTSLVCVGDELWGTDSLGNVCSTEVQLAHRLASDNALLLNAQWSVFGPSSPPSTKPDPSIFFLSLSGGDWCARGLGISLWATGLPVAEAIKLKVSIRLSQPASGGQALWDPIAGYVYARCWNQSDQAFSWFHVSAPLVRSIHVGVEQVWIQTAAWPYQILKRLGLAPPTSCAETKHPGPLDSNIGHAWQLIPHPDPLFHKLNVDSLALRVSRHSESRELEAIAISQTGDLLKLCITGSVVFSQQEQEHTSRKPEELPSVDDAGIILLNNP</sequence>
<dbReference type="AlphaFoldDB" id="A0A8T0DPF1"/>
<evidence type="ECO:0000313" key="1">
    <source>
        <dbReference type="EMBL" id="KAF8568597.1"/>
    </source>
</evidence>
<reference evidence="1 2" key="1">
    <citation type="submission" date="2019-07" db="EMBL/GenBank/DDBJ databases">
        <title>Annotation for the trematode Paragonimus westermani.</title>
        <authorList>
            <person name="Choi Y.-J."/>
        </authorList>
    </citation>
    <scope>NUCLEOTIDE SEQUENCE [LARGE SCALE GENOMIC DNA]</scope>
    <source>
        <strain evidence="1">180907_Pwestermani</strain>
    </source>
</reference>
<gene>
    <name evidence="1" type="ORF">P879_02307</name>
</gene>